<dbReference type="Proteomes" id="UP000688137">
    <property type="component" value="Unassembled WGS sequence"/>
</dbReference>
<organism evidence="5 6">
    <name type="scientific">Paramecium primaurelia</name>
    <dbReference type="NCBI Taxonomy" id="5886"/>
    <lineage>
        <taxon>Eukaryota</taxon>
        <taxon>Sar</taxon>
        <taxon>Alveolata</taxon>
        <taxon>Ciliophora</taxon>
        <taxon>Intramacronucleata</taxon>
        <taxon>Oligohymenophorea</taxon>
        <taxon>Peniculida</taxon>
        <taxon>Parameciidae</taxon>
        <taxon>Paramecium</taxon>
    </lineage>
</organism>
<accession>A0A8S1PBT7</accession>
<feature type="domain" description="EF-hand" evidence="4">
    <location>
        <begin position="79"/>
        <end position="114"/>
    </location>
</feature>
<evidence type="ECO:0000259" key="4">
    <source>
        <dbReference type="PROSITE" id="PS50222"/>
    </source>
</evidence>
<sequence>MNTQLKQIYSAEKVQRFELLFLFHDKEMKGFISSKDLPFILRAAGLLISDKEINDLQVKEKISKDDLFKLLIQLKDKRPVKQEIEASVKVFDEHNTGFIDTKELMGIVQQIGDEQVEKDFQLILNSVKGKENQVSIDSLVNLLMKE</sequence>
<dbReference type="InterPro" id="IPR050230">
    <property type="entry name" value="CALM/Myosin/TropC-like"/>
</dbReference>
<keyword evidence="2" id="KW-0479">Metal-binding</keyword>
<dbReference type="PROSITE" id="PS50222">
    <property type="entry name" value="EF_HAND_2"/>
    <property type="match status" value="1"/>
</dbReference>
<evidence type="ECO:0000313" key="5">
    <source>
        <dbReference type="EMBL" id="CAD8100439.1"/>
    </source>
</evidence>
<dbReference type="EMBL" id="CAJJDM010000115">
    <property type="protein sequence ID" value="CAD8100439.1"/>
    <property type="molecule type" value="Genomic_DNA"/>
</dbReference>
<evidence type="ECO:0000313" key="6">
    <source>
        <dbReference type="Proteomes" id="UP000688137"/>
    </source>
</evidence>
<dbReference type="PANTHER" id="PTHR23048">
    <property type="entry name" value="MYOSIN LIGHT CHAIN 1, 3"/>
    <property type="match status" value="1"/>
</dbReference>
<dbReference type="PANTHER" id="PTHR23048:SF0">
    <property type="entry name" value="CALMODULIN LIKE 3"/>
    <property type="match status" value="1"/>
</dbReference>
<protein>
    <recommendedName>
        <fullName evidence="1">Calmodulin</fullName>
    </recommendedName>
</protein>
<dbReference type="GO" id="GO:0005509">
    <property type="term" value="F:calcium ion binding"/>
    <property type="evidence" value="ECO:0007669"/>
    <property type="project" value="InterPro"/>
</dbReference>
<proteinExistence type="predicted"/>
<keyword evidence="6" id="KW-1185">Reference proteome</keyword>
<reference evidence="5" key="1">
    <citation type="submission" date="2021-01" db="EMBL/GenBank/DDBJ databases">
        <authorList>
            <consortium name="Genoscope - CEA"/>
            <person name="William W."/>
        </authorList>
    </citation>
    <scope>NUCLEOTIDE SEQUENCE</scope>
</reference>
<dbReference type="GO" id="GO:0016460">
    <property type="term" value="C:myosin II complex"/>
    <property type="evidence" value="ECO:0007669"/>
    <property type="project" value="TreeGrafter"/>
</dbReference>
<dbReference type="OMA" id="HDKEMKG"/>
<dbReference type="AlphaFoldDB" id="A0A8S1PBT7"/>
<evidence type="ECO:0000256" key="1">
    <source>
        <dbReference type="ARBA" id="ARBA00020786"/>
    </source>
</evidence>
<keyword evidence="3" id="KW-0007">Acetylation</keyword>
<gene>
    <name evidence="5" type="ORF">PPRIM_AZ9-3.1.T1120116</name>
</gene>
<evidence type="ECO:0000256" key="2">
    <source>
        <dbReference type="ARBA" id="ARBA00022723"/>
    </source>
</evidence>
<comment type="caution">
    <text evidence="5">The sequence shown here is derived from an EMBL/GenBank/DDBJ whole genome shotgun (WGS) entry which is preliminary data.</text>
</comment>
<name>A0A8S1PBT7_PARPR</name>
<evidence type="ECO:0000256" key="3">
    <source>
        <dbReference type="ARBA" id="ARBA00022990"/>
    </source>
</evidence>
<dbReference type="InterPro" id="IPR002048">
    <property type="entry name" value="EF_hand_dom"/>
</dbReference>